<keyword evidence="4 5" id="KW-0472">Membrane</keyword>
<dbReference type="Pfam" id="PF07690">
    <property type="entry name" value="MFS_1"/>
    <property type="match status" value="1"/>
</dbReference>
<dbReference type="Gene3D" id="1.20.1250.20">
    <property type="entry name" value="MFS general substrate transporter like domains"/>
    <property type="match status" value="2"/>
</dbReference>
<evidence type="ECO:0000256" key="3">
    <source>
        <dbReference type="ARBA" id="ARBA00022989"/>
    </source>
</evidence>
<comment type="caution">
    <text evidence="7">The sequence shown here is derived from an EMBL/GenBank/DDBJ whole genome shotgun (WGS) entry which is preliminary data.</text>
</comment>
<evidence type="ECO:0000313" key="8">
    <source>
        <dbReference type="Proteomes" id="UP000307380"/>
    </source>
</evidence>
<dbReference type="OrthoDB" id="7584869at2"/>
<sequence>MSPDPVAENALSVAAVPGLAQGSVVLDASEPPKVSASFIWLLVSSTFGLYLAFIAPVGISLAVRVQQLAPAHPEYLGYITGAGSIVALLSIPLVGVISDGTRSRLGRRRPFILIGSLVGFAALIVMASAPSIATLGVGWALAQLGFGNALTGLVNVTADRLPESQRGRVSGLTGFVQLVAPVAGVGLAAGFVSNNYLLFLVPGLVGVLLGLVFVVFARGDDSRALPPAERLRWNTLLPKYVFNPRQYPAFGWNWLGRFLVYFALSLSTTFTSFYFAEKAGTTVAEIAGLFAIASIAGIGAAALGALGGGILSDRLRRRRIFVLVACVVFACGAVILAFAPGMTIVIIGFVVVNLGTGIFSSVDQAIVLDILPEREAHAGRFVGINQLALQIGQSVAPLTAPALLLVGATAGQQNYGLLFLLAAGCTVAGGLIIYLKVSGSR</sequence>
<evidence type="ECO:0000313" key="7">
    <source>
        <dbReference type="EMBL" id="THG34584.1"/>
    </source>
</evidence>
<keyword evidence="2 5" id="KW-0812">Transmembrane</keyword>
<protein>
    <submittedName>
        <fullName evidence="7">MFS transporter</fullName>
    </submittedName>
</protein>
<dbReference type="GO" id="GO:0022857">
    <property type="term" value="F:transmembrane transporter activity"/>
    <property type="evidence" value="ECO:0007669"/>
    <property type="project" value="InterPro"/>
</dbReference>
<dbReference type="PANTHER" id="PTHR23528">
    <property type="match status" value="1"/>
</dbReference>
<feature type="transmembrane region" description="Helical" evidence="5">
    <location>
        <begin position="287"/>
        <end position="308"/>
    </location>
</feature>
<dbReference type="SUPFAM" id="SSF103473">
    <property type="entry name" value="MFS general substrate transporter"/>
    <property type="match status" value="1"/>
</dbReference>
<dbReference type="PANTHER" id="PTHR23528:SF1">
    <property type="entry name" value="MAJOR FACILITATOR SUPERFAMILY (MFS) PROFILE DOMAIN-CONTAINING PROTEIN"/>
    <property type="match status" value="1"/>
</dbReference>
<keyword evidence="8" id="KW-1185">Reference proteome</keyword>
<dbReference type="InterPro" id="IPR011701">
    <property type="entry name" value="MFS"/>
</dbReference>
<feature type="domain" description="Major facilitator superfamily (MFS) profile" evidence="6">
    <location>
        <begin position="36"/>
        <end position="441"/>
    </location>
</feature>
<comment type="subcellular location">
    <subcellularLocation>
        <location evidence="1">Cell membrane</location>
        <topology evidence="1">Multi-pass membrane protein</topology>
    </subcellularLocation>
</comment>
<feature type="transmembrane region" description="Helical" evidence="5">
    <location>
        <begin position="139"/>
        <end position="157"/>
    </location>
</feature>
<reference evidence="7 8" key="1">
    <citation type="submission" date="2019-04" db="EMBL/GenBank/DDBJ databases">
        <authorList>
            <person name="Jiang L."/>
        </authorList>
    </citation>
    <scope>NUCLEOTIDE SEQUENCE [LARGE SCALE GENOMIC DNA]</scope>
    <source>
        <strain evidence="7 8">YIM 131861</strain>
    </source>
</reference>
<feature type="transmembrane region" description="Helical" evidence="5">
    <location>
        <begin position="110"/>
        <end position="133"/>
    </location>
</feature>
<evidence type="ECO:0000259" key="6">
    <source>
        <dbReference type="PROSITE" id="PS50850"/>
    </source>
</evidence>
<dbReference type="GO" id="GO:0005886">
    <property type="term" value="C:plasma membrane"/>
    <property type="evidence" value="ECO:0007669"/>
    <property type="project" value="UniProtKB-SubCell"/>
</dbReference>
<dbReference type="InterPro" id="IPR020846">
    <property type="entry name" value="MFS_dom"/>
</dbReference>
<name>A0A4S4FVN3_9MICO</name>
<evidence type="ECO:0000256" key="4">
    <source>
        <dbReference type="ARBA" id="ARBA00023136"/>
    </source>
</evidence>
<evidence type="ECO:0000256" key="2">
    <source>
        <dbReference type="ARBA" id="ARBA00022692"/>
    </source>
</evidence>
<feature type="transmembrane region" description="Helical" evidence="5">
    <location>
        <begin position="254"/>
        <end position="275"/>
    </location>
</feature>
<dbReference type="AlphaFoldDB" id="A0A4S4FVN3"/>
<dbReference type="EMBL" id="SSSN01000005">
    <property type="protein sequence ID" value="THG34584.1"/>
    <property type="molecule type" value="Genomic_DNA"/>
</dbReference>
<organism evidence="7 8">
    <name type="scientific">Orlajensenia flava</name>
    <dbReference type="NCBI Taxonomy" id="2565934"/>
    <lineage>
        <taxon>Bacteria</taxon>
        <taxon>Bacillati</taxon>
        <taxon>Actinomycetota</taxon>
        <taxon>Actinomycetes</taxon>
        <taxon>Micrococcales</taxon>
        <taxon>Microbacteriaceae</taxon>
        <taxon>Orlajensenia</taxon>
    </lineage>
</organism>
<feature type="transmembrane region" description="Helical" evidence="5">
    <location>
        <begin position="196"/>
        <end position="217"/>
    </location>
</feature>
<feature type="transmembrane region" description="Helical" evidence="5">
    <location>
        <begin position="320"/>
        <end position="338"/>
    </location>
</feature>
<proteinExistence type="predicted"/>
<gene>
    <name evidence="7" type="ORF">E6C70_08415</name>
</gene>
<evidence type="ECO:0000256" key="1">
    <source>
        <dbReference type="ARBA" id="ARBA00004651"/>
    </source>
</evidence>
<dbReference type="Proteomes" id="UP000307380">
    <property type="component" value="Unassembled WGS sequence"/>
</dbReference>
<feature type="transmembrane region" description="Helical" evidence="5">
    <location>
        <begin position="169"/>
        <end position="190"/>
    </location>
</feature>
<feature type="transmembrane region" description="Helical" evidence="5">
    <location>
        <begin position="415"/>
        <end position="435"/>
    </location>
</feature>
<feature type="transmembrane region" description="Helical" evidence="5">
    <location>
        <begin position="38"/>
        <end position="63"/>
    </location>
</feature>
<dbReference type="InterPro" id="IPR036259">
    <property type="entry name" value="MFS_trans_sf"/>
</dbReference>
<accession>A0A4S4FVN3</accession>
<evidence type="ECO:0000256" key="5">
    <source>
        <dbReference type="SAM" id="Phobius"/>
    </source>
</evidence>
<feature type="transmembrane region" description="Helical" evidence="5">
    <location>
        <begin position="75"/>
        <end position="98"/>
    </location>
</feature>
<dbReference type="PROSITE" id="PS50850">
    <property type="entry name" value="MFS"/>
    <property type="match status" value="1"/>
</dbReference>
<keyword evidence="3 5" id="KW-1133">Transmembrane helix</keyword>